<evidence type="ECO:0000256" key="2">
    <source>
        <dbReference type="ARBA" id="ARBA00022676"/>
    </source>
</evidence>
<dbReference type="GO" id="GO:0005788">
    <property type="term" value="C:endoplasmic reticulum lumen"/>
    <property type="evidence" value="ECO:0007669"/>
    <property type="project" value="TreeGrafter"/>
</dbReference>
<dbReference type="InterPro" id="IPR007657">
    <property type="entry name" value="Glycosyltransferase_61"/>
</dbReference>
<reference evidence="14" key="2">
    <citation type="journal article" date="2015" name="Gigascience">
        <title>Reconstructing a comprehensive transcriptome assembly of a white-pupal translocated strain of the pest fruit fly Bactrocera cucurbitae.</title>
        <authorList>
            <person name="Sim S.B."/>
            <person name="Calla B."/>
            <person name="Hall B."/>
            <person name="DeRego T."/>
            <person name="Geib S.M."/>
        </authorList>
    </citation>
    <scope>NUCLEOTIDE SEQUENCE</scope>
</reference>
<feature type="signal peptide" evidence="12">
    <location>
        <begin position="1"/>
        <end position="22"/>
    </location>
</feature>
<accession>A0A0A1WER6</accession>
<dbReference type="PANTHER" id="PTHR20961:SF148">
    <property type="entry name" value="EGF DOMAIN-SPECIFIC O-LINKED N-ACETYLGLUCOSAMINE TRANSFERASE"/>
    <property type="match status" value="1"/>
</dbReference>
<evidence type="ECO:0000256" key="3">
    <source>
        <dbReference type="ARBA" id="ARBA00022679"/>
    </source>
</evidence>
<evidence type="ECO:0000256" key="8">
    <source>
        <dbReference type="ARBA" id="ARBA00042574"/>
    </source>
</evidence>
<feature type="region of interest" description="Disordered" evidence="11">
    <location>
        <begin position="538"/>
        <end position="562"/>
    </location>
</feature>
<proteinExistence type="predicted"/>
<evidence type="ECO:0000256" key="9">
    <source>
        <dbReference type="ARBA" id="ARBA00048317"/>
    </source>
</evidence>
<feature type="compositionally biased region" description="Polar residues" evidence="11">
    <location>
        <begin position="546"/>
        <end position="555"/>
    </location>
</feature>
<evidence type="ECO:0000259" key="13">
    <source>
        <dbReference type="Pfam" id="PF04577"/>
    </source>
</evidence>
<gene>
    <name evidence="14" type="primary">AER61</name>
    <name evidence="14" type="ORF">g.1449</name>
</gene>
<organism evidence="14">
    <name type="scientific">Zeugodacus cucurbitae</name>
    <name type="common">Melon fruit fly</name>
    <name type="synonym">Bactrocera cucurbitae</name>
    <dbReference type="NCBI Taxonomy" id="28588"/>
    <lineage>
        <taxon>Eukaryota</taxon>
        <taxon>Metazoa</taxon>
        <taxon>Ecdysozoa</taxon>
        <taxon>Arthropoda</taxon>
        <taxon>Hexapoda</taxon>
        <taxon>Insecta</taxon>
        <taxon>Pterygota</taxon>
        <taxon>Neoptera</taxon>
        <taxon>Endopterygota</taxon>
        <taxon>Diptera</taxon>
        <taxon>Brachycera</taxon>
        <taxon>Muscomorpha</taxon>
        <taxon>Tephritoidea</taxon>
        <taxon>Tephritidae</taxon>
        <taxon>Zeugodacus</taxon>
        <taxon>Zeugodacus</taxon>
    </lineage>
</organism>
<keyword evidence="4 12" id="KW-0732">Signal</keyword>
<keyword evidence="2" id="KW-0328">Glycosyltransferase</keyword>
<evidence type="ECO:0000256" key="10">
    <source>
        <dbReference type="ARBA" id="ARBA00049432"/>
    </source>
</evidence>
<evidence type="ECO:0000256" key="4">
    <source>
        <dbReference type="ARBA" id="ARBA00022729"/>
    </source>
</evidence>
<evidence type="ECO:0000256" key="1">
    <source>
        <dbReference type="ARBA" id="ARBA00011970"/>
    </source>
</evidence>
<dbReference type="OrthoDB" id="529273at2759"/>
<reference evidence="14" key="1">
    <citation type="submission" date="2014-11" db="EMBL/GenBank/DDBJ databases">
        <authorList>
            <person name="Geib S."/>
        </authorList>
    </citation>
    <scope>NUCLEOTIDE SEQUENCE</scope>
</reference>
<comment type="catalytic activity">
    <reaction evidence="10">
        <text>L-threonyl-[protein] + UDP-N-acetyl-alpha-D-glucosamine = 3-O-(N-acetyl-beta-D-glucosaminyl)-L-threonyl-[protein] + UDP + H(+)</text>
        <dbReference type="Rhea" id="RHEA:48908"/>
        <dbReference type="Rhea" id="RHEA-COMP:11060"/>
        <dbReference type="Rhea" id="RHEA-COMP:12252"/>
        <dbReference type="ChEBI" id="CHEBI:15378"/>
        <dbReference type="ChEBI" id="CHEBI:30013"/>
        <dbReference type="ChEBI" id="CHEBI:57705"/>
        <dbReference type="ChEBI" id="CHEBI:58223"/>
        <dbReference type="ChEBI" id="CHEBI:90840"/>
        <dbReference type="EC" id="2.4.1.255"/>
    </reaction>
</comment>
<keyword evidence="6" id="KW-0325">Glycoprotein</keyword>
<protein>
    <recommendedName>
        <fullName evidence="7">EGF domain-specific O-linked N-acetylglucosamine transferase</fullName>
        <ecNumber evidence="1">2.4.1.255</ecNumber>
    </recommendedName>
    <alternativeName>
        <fullName evidence="8">Extracellular O-linked N-acetylglucosamine transferase</fullName>
    </alternativeName>
</protein>
<feature type="domain" description="Glycosyltransferase 61 catalytic" evidence="13">
    <location>
        <begin position="343"/>
        <end position="458"/>
    </location>
</feature>
<evidence type="ECO:0000256" key="11">
    <source>
        <dbReference type="SAM" id="MobiDB-lite"/>
    </source>
</evidence>
<evidence type="ECO:0000256" key="7">
    <source>
        <dbReference type="ARBA" id="ARBA00040944"/>
    </source>
</evidence>
<dbReference type="Pfam" id="PF04577">
    <property type="entry name" value="Glyco_transf_61"/>
    <property type="match status" value="1"/>
</dbReference>
<name>A0A0A1WER6_ZEUCU</name>
<evidence type="ECO:0000313" key="14">
    <source>
        <dbReference type="EMBL" id="JAC97180.1"/>
    </source>
</evidence>
<dbReference type="EC" id="2.4.1.255" evidence="1"/>
<evidence type="ECO:0000256" key="6">
    <source>
        <dbReference type="ARBA" id="ARBA00023180"/>
    </source>
</evidence>
<dbReference type="GeneID" id="105217020"/>
<feature type="chain" id="PRO_5001982138" description="EGF domain-specific O-linked N-acetylglucosamine transferase" evidence="12">
    <location>
        <begin position="23"/>
        <end position="562"/>
    </location>
</feature>
<dbReference type="GO" id="GO:0097363">
    <property type="term" value="F:protein O-acetylglucosaminyltransferase activity"/>
    <property type="evidence" value="ECO:0007669"/>
    <property type="project" value="UniProtKB-EC"/>
</dbReference>
<dbReference type="AlphaFoldDB" id="A0A0A1WER6"/>
<keyword evidence="3 14" id="KW-0808">Transferase</keyword>
<dbReference type="EMBL" id="GBXI01017111">
    <property type="protein sequence ID" value="JAC97180.1"/>
    <property type="molecule type" value="Transcribed_RNA"/>
</dbReference>
<dbReference type="CTD" id="285203"/>
<evidence type="ECO:0000256" key="12">
    <source>
        <dbReference type="SAM" id="SignalP"/>
    </source>
</evidence>
<dbReference type="PANTHER" id="PTHR20961">
    <property type="entry name" value="GLYCOSYLTRANSFERASE"/>
    <property type="match status" value="1"/>
</dbReference>
<sequence>MYLKYLLILKLLSQLTFSCVNAEVSPGSIKYTPIPLPNLPTEHLIRYLNTFPQVREHCVKNEDCLRIIKVNASTSSLNDEIIPTLDTLSACWGHELDCDVNKRFQTPTCPGEHHGWVQSKTAQVNTFYQQADFGYIQTQINELSLICEPRYITDSSLECSKYLRFCRGRNLLFDFRDLAQRKELIRYHMDVLKPHQLLGHCQLNRTRLAAEFDHMGALQSWAPELRNFDVLPTPLMASGACDLVVDTPTFIMKIDATYNMYHHFCDFFNLYASLFVNQSHPLAFHTDSRILIWETYPYDSPFAETFKAFSDKPIWTLNDVKGKRVCFRNVVLPLLPRMIFGLFYNTPLIHGCQGSGLFRAFSEFVLHRLQIPYRPPRPQTKLRITFLSRRTKFRQVLNEDQLLEEIGANSSYHVQRISFERGLSFSQQLAITRNTDILIGMHGAGLTHLLFLPNWATIFELYNCEDPNCYKDLARLRGVNYITWERDELLYPQDEGHHPQGGAHAKFTNYRFDTKEFTRLVAKAADLVYTHNEFQQFQTQKTDQQPSSQSGSEQILQPKEEL</sequence>
<dbReference type="InterPro" id="IPR049625">
    <property type="entry name" value="Glyco_transf_61_cat"/>
</dbReference>
<evidence type="ECO:0000256" key="5">
    <source>
        <dbReference type="ARBA" id="ARBA00022824"/>
    </source>
</evidence>
<comment type="catalytic activity">
    <reaction evidence="9">
        <text>L-seryl-[protein] + UDP-N-acetyl-alpha-D-glucosamine = 3-O-(N-acetyl-beta-D-glucosaminyl)-L-seryl-[protein] + UDP + H(+)</text>
        <dbReference type="Rhea" id="RHEA:48904"/>
        <dbReference type="Rhea" id="RHEA-COMP:9863"/>
        <dbReference type="Rhea" id="RHEA-COMP:12251"/>
        <dbReference type="ChEBI" id="CHEBI:15378"/>
        <dbReference type="ChEBI" id="CHEBI:29999"/>
        <dbReference type="ChEBI" id="CHEBI:57705"/>
        <dbReference type="ChEBI" id="CHEBI:58223"/>
        <dbReference type="ChEBI" id="CHEBI:90838"/>
        <dbReference type="EC" id="2.4.1.255"/>
    </reaction>
</comment>
<keyword evidence="5" id="KW-0256">Endoplasmic reticulum</keyword>